<dbReference type="SUPFAM" id="SSF88946">
    <property type="entry name" value="Sigma2 domain of RNA polymerase sigma factors"/>
    <property type="match status" value="1"/>
</dbReference>
<dbReference type="PANTHER" id="PTHR43133:SF8">
    <property type="entry name" value="RNA POLYMERASE SIGMA FACTOR HI_1459-RELATED"/>
    <property type="match status" value="1"/>
</dbReference>
<evidence type="ECO:0000259" key="6">
    <source>
        <dbReference type="Pfam" id="PF04542"/>
    </source>
</evidence>
<evidence type="ECO:0000259" key="7">
    <source>
        <dbReference type="Pfam" id="PF08281"/>
    </source>
</evidence>
<evidence type="ECO:0000256" key="1">
    <source>
        <dbReference type="ARBA" id="ARBA00010641"/>
    </source>
</evidence>
<dbReference type="Pfam" id="PF08281">
    <property type="entry name" value="Sigma70_r4_2"/>
    <property type="match status" value="1"/>
</dbReference>
<dbReference type="GO" id="GO:0016987">
    <property type="term" value="F:sigma factor activity"/>
    <property type="evidence" value="ECO:0007669"/>
    <property type="project" value="UniProtKB-KW"/>
</dbReference>
<organism evidence="8 9">
    <name type="scientific">Enhygromyxa salina</name>
    <dbReference type="NCBI Taxonomy" id="215803"/>
    <lineage>
        <taxon>Bacteria</taxon>
        <taxon>Pseudomonadati</taxon>
        <taxon>Myxococcota</taxon>
        <taxon>Polyangia</taxon>
        <taxon>Nannocystales</taxon>
        <taxon>Nannocystaceae</taxon>
        <taxon>Enhygromyxa</taxon>
    </lineage>
</organism>
<dbReference type="Pfam" id="PF04542">
    <property type="entry name" value="Sigma70_r2"/>
    <property type="match status" value="1"/>
</dbReference>
<dbReference type="RefSeq" id="WP_106090975.1">
    <property type="nucleotide sequence ID" value="NZ_PVNL01000077.1"/>
</dbReference>
<dbReference type="PANTHER" id="PTHR43133">
    <property type="entry name" value="RNA POLYMERASE ECF-TYPE SIGMA FACTO"/>
    <property type="match status" value="1"/>
</dbReference>
<evidence type="ECO:0000256" key="4">
    <source>
        <dbReference type="ARBA" id="ARBA00023125"/>
    </source>
</evidence>
<dbReference type="Proteomes" id="UP000238823">
    <property type="component" value="Unassembled WGS sequence"/>
</dbReference>
<dbReference type="GO" id="GO:0006352">
    <property type="term" value="P:DNA-templated transcription initiation"/>
    <property type="evidence" value="ECO:0007669"/>
    <property type="project" value="InterPro"/>
</dbReference>
<name>A0A2S9YMJ6_9BACT</name>
<comment type="similarity">
    <text evidence="1">Belongs to the sigma-70 factor family. ECF subfamily.</text>
</comment>
<dbReference type="Gene3D" id="1.10.1740.10">
    <property type="match status" value="1"/>
</dbReference>
<protein>
    <submittedName>
        <fullName evidence="8">RNA polymerase sigma factor CnrH</fullName>
    </submittedName>
</protein>
<comment type="caution">
    <text evidence="8">The sequence shown here is derived from an EMBL/GenBank/DDBJ whole genome shotgun (WGS) entry which is preliminary data.</text>
</comment>
<keyword evidence="4" id="KW-0238">DNA-binding</keyword>
<dbReference type="InterPro" id="IPR007627">
    <property type="entry name" value="RNA_pol_sigma70_r2"/>
</dbReference>
<dbReference type="InterPro" id="IPR013249">
    <property type="entry name" value="RNA_pol_sigma70_r4_t2"/>
</dbReference>
<keyword evidence="5" id="KW-0804">Transcription</keyword>
<evidence type="ECO:0000256" key="3">
    <source>
        <dbReference type="ARBA" id="ARBA00023082"/>
    </source>
</evidence>
<dbReference type="Gene3D" id="1.10.10.10">
    <property type="entry name" value="Winged helix-like DNA-binding domain superfamily/Winged helix DNA-binding domain"/>
    <property type="match status" value="1"/>
</dbReference>
<dbReference type="InterPro" id="IPR014284">
    <property type="entry name" value="RNA_pol_sigma-70_dom"/>
</dbReference>
<dbReference type="InterPro" id="IPR013324">
    <property type="entry name" value="RNA_pol_sigma_r3/r4-like"/>
</dbReference>
<dbReference type="GO" id="GO:0003677">
    <property type="term" value="F:DNA binding"/>
    <property type="evidence" value="ECO:0007669"/>
    <property type="project" value="UniProtKB-KW"/>
</dbReference>
<feature type="domain" description="RNA polymerase sigma-70 region 2" evidence="6">
    <location>
        <begin position="18"/>
        <end position="84"/>
    </location>
</feature>
<evidence type="ECO:0000313" key="9">
    <source>
        <dbReference type="Proteomes" id="UP000238823"/>
    </source>
</evidence>
<feature type="domain" description="RNA polymerase sigma factor 70 region 4 type 2" evidence="7">
    <location>
        <begin position="112"/>
        <end position="163"/>
    </location>
</feature>
<reference evidence="8 9" key="1">
    <citation type="submission" date="2018-03" db="EMBL/GenBank/DDBJ databases">
        <title>Draft Genome Sequences of the Obligatory Marine Myxobacteria Enhygromyxa salina SWB007.</title>
        <authorList>
            <person name="Poehlein A."/>
            <person name="Moghaddam J.A."/>
            <person name="Harms H."/>
            <person name="Alanjari M."/>
            <person name="Koenig G.M."/>
            <person name="Daniel R."/>
            <person name="Schaeberle T.F."/>
        </authorList>
    </citation>
    <scope>NUCLEOTIDE SEQUENCE [LARGE SCALE GENOMIC DNA]</scope>
    <source>
        <strain evidence="8 9">SWB007</strain>
    </source>
</reference>
<dbReference type="NCBIfam" id="TIGR02937">
    <property type="entry name" value="sigma70-ECF"/>
    <property type="match status" value="1"/>
</dbReference>
<dbReference type="OrthoDB" id="5512435at2"/>
<dbReference type="InterPro" id="IPR036388">
    <property type="entry name" value="WH-like_DNA-bd_sf"/>
</dbReference>
<evidence type="ECO:0000256" key="2">
    <source>
        <dbReference type="ARBA" id="ARBA00023015"/>
    </source>
</evidence>
<dbReference type="InterPro" id="IPR039425">
    <property type="entry name" value="RNA_pol_sigma-70-like"/>
</dbReference>
<proteinExistence type="inferred from homology"/>
<dbReference type="SUPFAM" id="SSF88659">
    <property type="entry name" value="Sigma3 and sigma4 domains of RNA polymerase sigma factors"/>
    <property type="match status" value="1"/>
</dbReference>
<evidence type="ECO:0000256" key="5">
    <source>
        <dbReference type="ARBA" id="ARBA00023163"/>
    </source>
</evidence>
<sequence>MTSPSLARASSDEFDLVYRREMGFVWRVLRYHGVGPEAIEDAVQDVFMVVHRRWHAWDPQQSIRSWLFGIARRVAATRRRGAARHERKLAAIPERAPTAALDEQAADRETLRRLADVLAQLDHKLAAVFVLSEIEGLTAPEIAEQLDANLNTVYWRLRTARAHVNGAMALKESPS</sequence>
<dbReference type="AlphaFoldDB" id="A0A2S9YMJ6"/>
<keyword evidence="3" id="KW-0731">Sigma factor</keyword>
<keyword evidence="2" id="KW-0805">Transcription regulation</keyword>
<gene>
    <name evidence="8" type="primary">cnrH_2</name>
    <name evidence="8" type="ORF">ENSA7_39890</name>
</gene>
<dbReference type="EMBL" id="PVNL01000077">
    <property type="protein sequence ID" value="PRQ06312.1"/>
    <property type="molecule type" value="Genomic_DNA"/>
</dbReference>
<dbReference type="InterPro" id="IPR013325">
    <property type="entry name" value="RNA_pol_sigma_r2"/>
</dbReference>
<evidence type="ECO:0000313" key="8">
    <source>
        <dbReference type="EMBL" id="PRQ06312.1"/>
    </source>
</evidence>
<accession>A0A2S9YMJ6</accession>